<evidence type="ECO:0008006" key="5">
    <source>
        <dbReference type="Google" id="ProtNLM"/>
    </source>
</evidence>
<accession>A0A6P1VRG7</accession>
<organism evidence="3 4">
    <name type="scientific">Spirosoma endbachense</name>
    <dbReference type="NCBI Taxonomy" id="2666025"/>
    <lineage>
        <taxon>Bacteria</taxon>
        <taxon>Pseudomonadati</taxon>
        <taxon>Bacteroidota</taxon>
        <taxon>Cytophagia</taxon>
        <taxon>Cytophagales</taxon>
        <taxon>Cytophagaceae</taxon>
        <taxon>Spirosoma</taxon>
    </lineage>
</organism>
<keyword evidence="2" id="KW-0812">Transmembrane</keyword>
<keyword evidence="1" id="KW-0175">Coiled coil</keyword>
<proteinExistence type="predicted"/>
<gene>
    <name evidence="3" type="ORF">GJR95_12780</name>
</gene>
<dbReference type="EMBL" id="CP045997">
    <property type="protein sequence ID" value="QHV95831.1"/>
    <property type="molecule type" value="Genomic_DNA"/>
</dbReference>
<keyword evidence="2" id="KW-0472">Membrane</keyword>
<feature type="coiled-coil region" evidence="1">
    <location>
        <begin position="80"/>
        <end position="160"/>
    </location>
</feature>
<evidence type="ECO:0000256" key="2">
    <source>
        <dbReference type="SAM" id="Phobius"/>
    </source>
</evidence>
<name>A0A6P1VRG7_9BACT</name>
<keyword evidence="4" id="KW-1185">Reference proteome</keyword>
<dbReference type="Proteomes" id="UP000464577">
    <property type="component" value="Chromosome"/>
</dbReference>
<keyword evidence="2" id="KW-1133">Transmembrane helix</keyword>
<protein>
    <recommendedName>
        <fullName evidence="5">Chromosome partitioning protein ParA</fullName>
    </recommendedName>
</protein>
<evidence type="ECO:0000313" key="4">
    <source>
        <dbReference type="Proteomes" id="UP000464577"/>
    </source>
</evidence>
<reference evidence="3 4" key="1">
    <citation type="submission" date="2019-11" db="EMBL/GenBank/DDBJ databases">
        <title>Spirosoma endbachense sp. nov., isolated from a natural salt meadow.</title>
        <authorList>
            <person name="Rojas J."/>
            <person name="Ambika Manirajan B."/>
            <person name="Ratering S."/>
            <person name="Suarez C."/>
            <person name="Geissler-Plaum R."/>
            <person name="Schnell S."/>
        </authorList>
    </citation>
    <scope>NUCLEOTIDE SEQUENCE [LARGE SCALE GENOMIC DNA]</scope>
    <source>
        <strain evidence="3 4">I-24</strain>
    </source>
</reference>
<dbReference type="KEGG" id="senf:GJR95_12780"/>
<dbReference type="AlphaFoldDB" id="A0A6P1VRG7"/>
<sequence length="316" mass="35640">MEAEATNNKQGVLNMTIGALAGILALLAYLFIGSRNETLEVQKLLTSKVEQFATTQLKLDSISNVLDEKIVEVRRLGGSVSELERIRRQLNNDKKKLKYDLSFSVQRYNLKIRDYKNFLALHEDDNRKLKDENGSLLSRTRALEEEKQTIITENEGLKHEKAALARTVVDYSLQNADLQDKVTLASAMKAVNVEVIALAANGKERRGGMYKASRIDRLKIAFIMPSNPLALKTNKDIYVRILDTNGAVVNESGLGGVLWFEGREIGYSTRQSIPFENNDQQVDIFFRRDTSYKPGSYTVELYSEGIRIGDGHFDVK</sequence>
<evidence type="ECO:0000256" key="1">
    <source>
        <dbReference type="SAM" id="Coils"/>
    </source>
</evidence>
<feature type="transmembrane region" description="Helical" evidence="2">
    <location>
        <begin position="12"/>
        <end position="32"/>
    </location>
</feature>
<evidence type="ECO:0000313" key="3">
    <source>
        <dbReference type="EMBL" id="QHV95831.1"/>
    </source>
</evidence>
<dbReference type="RefSeq" id="WP_162386238.1">
    <property type="nucleotide sequence ID" value="NZ_CP045997.1"/>
</dbReference>